<sequence>MELYKQISDANRIKYGTEAEKILRIIINQYNDRTHFIYEILQNAEDAGATRIQFHLEKEKLVIKHDGRPFNEKDIEGVCGIANGTKEDGTRIGHFGIGFKSVYCYTEHPYIYSGEYHFVIQNQLFPKEVPGSQEIAYDETCMILPFDKGEVPSSIAYQEIRDALTKKITAESIIMLNQISDVRIKIDGYPEKIEINKAKYSLDKKAYADNVFGLSMNTTITNTRSKQTRTKDADYLFFTDANAEATAIIFRVEGKELKAIKNSKIYAFFPTAKEAHQNFYIHAPFDTTPARDNFKEGAEYGKHNIKLIKAVGELIWFAFQWMKNHQYLSISGFNTVFPVYEYEADDVLYGIYQNSIDMIREEALLPTNVPGEFKKIQEICVPLWGIIVDTFDDNDLRALRRKRNISWLAKEFSTEAYHDVRAFLNQNFKLETLEWKDLVLNMDAFFLSQKQLSWMEALMSRIESYCIKRATYDSHYIDVSQIPFVRTVSQEQICARDEHGKLQVYLNNPDIAKYRIESTFIKNESIRSFYRRALEIPEYNIEQETIENILPKYESANVKFKTKDPITENIDDLKVIKDAIYTNTSILERIKDKYIVTDGKNWYRPEEMYLRSNDTRSGYALVKGIVRIKYLADTYFDGTIRSLKLDEDFFKKIGCNAGIRMIPASRDEYLRAIRKYCGAKAESDYRTNIFFKTYISKKLDWSFNYEGFPDIFTDMTKEKSLSIARFLNPNAMNFDIQGELVAADDQHFSGKNVESMMAYSMLGLQLCYEKWIYIQGDPFPHTPLEIDKEDLLPEYKTAKRLMAILPFKEVKSALTEWLDANIDDKSDLNLIKHYLSDPEALAKVAKAMAKNEAQMEAKKNKIKSAKELIEQGDRKQRESGKDDMELEISPISEKGKLKREQNLDRQLADSMDNFISVARGLSFSSRPSNKEERIFLEQEYDGHCQICLKQIRKYNGEHYFEAINIIKFSKLPERLANSGKYGWNSLCLCPNCAAEYNYCSKKISSLYDQVMQMEVEPGSEETLDIGIEMPEGKARRIRYSPRHFMALKEAFKIFADEK</sequence>
<dbReference type="PANTHER" id="PTHR32387:SF0">
    <property type="entry name" value="PROTEIN NO VEIN"/>
    <property type="match status" value="1"/>
</dbReference>
<dbReference type="InterPro" id="IPR058210">
    <property type="entry name" value="SACS/Nov_dom"/>
</dbReference>
<evidence type="ECO:0000259" key="2">
    <source>
        <dbReference type="Pfam" id="PF25794"/>
    </source>
</evidence>
<dbReference type="InterPro" id="IPR036890">
    <property type="entry name" value="HATPase_C_sf"/>
</dbReference>
<keyword evidence="1" id="KW-0175">Coiled coil</keyword>
<dbReference type="NCBIfam" id="NF047352">
    <property type="entry name" value="P_loop_sacsin"/>
    <property type="match status" value="1"/>
</dbReference>
<evidence type="ECO:0000256" key="1">
    <source>
        <dbReference type="SAM" id="Coils"/>
    </source>
</evidence>
<protein>
    <recommendedName>
        <fullName evidence="2">Sacsin/Nov domain-containing protein</fullName>
    </recommendedName>
</protein>
<reference evidence="3 4" key="1">
    <citation type="submission" date="2015-09" db="EMBL/GenBank/DDBJ databases">
        <authorList>
            <consortium name="Pathogen Informatics"/>
        </authorList>
    </citation>
    <scope>NUCLEOTIDE SEQUENCE [LARGE SCALE GENOMIC DNA]</scope>
    <source>
        <strain evidence="3 4">2789STDY5834962</strain>
    </source>
</reference>
<feature type="domain" description="Sacsin/Nov" evidence="2">
    <location>
        <begin position="21"/>
        <end position="120"/>
    </location>
</feature>
<dbReference type="AlphaFoldDB" id="A0A173T6U8"/>
<organism evidence="3 4">
    <name type="scientific">Coprococcus comes</name>
    <dbReference type="NCBI Taxonomy" id="410072"/>
    <lineage>
        <taxon>Bacteria</taxon>
        <taxon>Bacillati</taxon>
        <taxon>Bacillota</taxon>
        <taxon>Clostridia</taxon>
        <taxon>Lachnospirales</taxon>
        <taxon>Lachnospiraceae</taxon>
        <taxon>Coprococcus</taxon>
    </lineage>
</organism>
<dbReference type="SUPFAM" id="SSF55874">
    <property type="entry name" value="ATPase domain of HSP90 chaperone/DNA topoisomerase II/histidine kinase"/>
    <property type="match status" value="1"/>
</dbReference>
<dbReference type="Pfam" id="PF25794">
    <property type="entry name" value="SACS"/>
    <property type="match status" value="1"/>
</dbReference>
<name>A0A173T6U8_9FIRM</name>
<gene>
    <name evidence="3" type="ORF">ERS852574_01967</name>
</gene>
<evidence type="ECO:0000313" key="4">
    <source>
        <dbReference type="Proteomes" id="UP000095727"/>
    </source>
</evidence>
<dbReference type="InterPro" id="IPR052957">
    <property type="entry name" value="Auxin_embryo_med"/>
</dbReference>
<dbReference type="Gene3D" id="3.30.565.10">
    <property type="entry name" value="Histidine kinase-like ATPase, C-terminal domain"/>
    <property type="match status" value="1"/>
</dbReference>
<feature type="coiled-coil region" evidence="1">
    <location>
        <begin position="841"/>
        <end position="875"/>
    </location>
</feature>
<dbReference type="PANTHER" id="PTHR32387">
    <property type="entry name" value="WU:FJ29H11"/>
    <property type="match status" value="1"/>
</dbReference>
<evidence type="ECO:0000313" key="3">
    <source>
        <dbReference type="EMBL" id="CUM98513.1"/>
    </source>
</evidence>
<dbReference type="Proteomes" id="UP000095727">
    <property type="component" value="Unassembled WGS sequence"/>
</dbReference>
<dbReference type="RefSeq" id="WP_055157056.1">
    <property type="nucleotide sequence ID" value="NZ_CYXR01000013.1"/>
</dbReference>
<dbReference type="EMBL" id="CYXR01000013">
    <property type="protein sequence ID" value="CUM98513.1"/>
    <property type="molecule type" value="Genomic_DNA"/>
</dbReference>
<proteinExistence type="predicted"/>
<accession>A0A173T6U8</accession>